<sequence length="204" mass="24381">MTRRQWTTPEQADWLKERLAAFVDSQANRTTMKEFFPQILKDWRILWPLAQPTADEIAKANNVEDAVKNKKIKDDERIKAWFHNHTRGSTSGTGTHGLPPVTHGLLKITGQSRLRQEWQVYQSMTYENKWKEVIDSEWDEYQKKWKLDHPNTNLPQKRFAFMNSFLKEKYKEEAEEVKKEVRERRAAMKAEIDEKDNRNDAYQR</sequence>
<protein>
    <submittedName>
        <fullName evidence="2">Uncharacterized protein</fullName>
    </submittedName>
</protein>
<keyword evidence="1" id="KW-0175">Coiled coil</keyword>
<dbReference type="OrthoDB" id="3010354at2759"/>
<dbReference type="STRING" id="1095629.A0A0C9WZP5"/>
<dbReference type="AlphaFoldDB" id="A0A0C9WZP5"/>
<reference evidence="2 3" key="1">
    <citation type="submission" date="2014-04" db="EMBL/GenBank/DDBJ databases">
        <authorList>
            <consortium name="DOE Joint Genome Institute"/>
            <person name="Kuo A."/>
            <person name="Kohler A."/>
            <person name="Nagy L.G."/>
            <person name="Floudas D."/>
            <person name="Copeland A."/>
            <person name="Barry K.W."/>
            <person name="Cichocki N."/>
            <person name="Veneault-Fourrey C."/>
            <person name="LaButti K."/>
            <person name="Lindquist E.A."/>
            <person name="Lipzen A."/>
            <person name="Lundell T."/>
            <person name="Morin E."/>
            <person name="Murat C."/>
            <person name="Sun H."/>
            <person name="Tunlid A."/>
            <person name="Henrissat B."/>
            <person name="Grigoriev I.V."/>
            <person name="Hibbett D.S."/>
            <person name="Martin F."/>
            <person name="Nordberg H.P."/>
            <person name="Cantor M.N."/>
            <person name="Hua S.X."/>
        </authorList>
    </citation>
    <scope>NUCLEOTIDE SEQUENCE [LARGE SCALE GENOMIC DNA]</scope>
    <source>
        <strain evidence="2 3">LaAM-08-1</strain>
    </source>
</reference>
<name>A0A0C9WZP5_9AGAR</name>
<proteinExistence type="predicted"/>
<evidence type="ECO:0000313" key="2">
    <source>
        <dbReference type="EMBL" id="KIJ90796.1"/>
    </source>
</evidence>
<accession>A0A0C9WZP5</accession>
<feature type="coiled-coil region" evidence="1">
    <location>
        <begin position="163"/>
        <end position="198"/>
    </location>
</feature>
<keyword evidence="3" id="KW-1185">Reference proteome</keyword>
<organism evidence="2 3">
    <name type="scientific">Laccaria amethystina LaAM-08-1</name>
    <dbReference type="NCBI Taxonomy" id="1095629"/>
    <lineage>
        <taxon>Eukaryota</taxon>
        <taxon>Fungi</taxon>
        <taxon>Dikarya</taxon>
        <taxon>Basidiomycota</taxon>
        <taxon>Agaricomycotina</taxon>
        <taxon>Agaricomycetes</taxon>
        <taxon>Agaricomycetidae</taxon>
        <taxon>Agaricales</taxon>
        <taxon>Agaricineae</taxon>
        <taxon>Hydnangiaceae</taxon>
        <taxon>Laccaria</taxon>
    </lineage>
</organism>
<dbReference type="EMBL" id="KN839109">
    <property type="protein sequence ID" value="KIJ90796.1"/>
    <property type="molecule type" value="Genomic_DNA"/>
</dbReference>
<evidence type="ECO:0000256" key="1">
    <source>
        <dbReference type="SAM" id="Coils"/>
    </source>
</evidence>
<evidence type="ECO:0000313" key="3">
    <source>
        <dbReference type="Proteomes" id="UP000054477"/>
    </source>
</evidence>
<dbReference type="HOGENOM" id="CLU_116383_0_0_1"/>
<reference evidence="3" key="2">
    <citation type="submission" date="2015-01" db="EMBL/GenBank/DDBJ databases">
        <title>Evolutionary Origins and Diversification of the Mycorrhizal Mutualists.</title>
        <authorList>
            <consortium name="DOE Joint Genome Institute"/>
            <consortium name="Mycorrhizal Genomics Consortium"/>
            <person name="Kohler A."/>
            <person name="Kuo A."/>
            <person name="Nagy L.G."/>
            <person name="Floudas D."/>
            <person name="Copeland A."/>
            <person name="Barry K.W."/>
            <person name="Cichocki N."/>
            <person name="Veneault-Fourrey C."/>
            <person name="LaButti K."/>
            <person name="Lindquist E.A."/>
            <person name="Lipzen A."/>
            <person name="Lundell T."/>
            <person name="Morin E."/>
            <person name="Murat C."/>
            <person name="Riley R."/>
            <person name="Ohm R."/>
            <person name="Sun H."/>
            <person name="Tunlid A."/>
            <person name="Henrissat B."/>
            <person name="Grigoriev I.V."/>
            <person name="Hibbett D.S."/>
            <person name="Martin F."/>
        </authorList>
    </citation>
    <scope>NUCLEOTIDE SEQUENCE [LARGE SCALE GENOMIC DNA]</scope>
    <source>
        <strain evidence="3">LaAM-08-1</strain>
    </source>
</reference>
<gene>
    <name evidence="2" type="ORF">K443DRAFT_116087</name>
</gene>
<dbReference type="Proteomes" id="UP000054477">
    <property type="component" value="Unassembled WGS sequence"/>
</dbReference>